<comment type="caution">
    <text evidence="2">The sequence shown here is derived from an EMBL/GenBank/DDBJ whole genome shotgun (WGS) entry which is preliminary data.</text>
</comment>
<sequence>MAAAITDSIAADGQTVPSANLPMGNYRHTQVANAQARDDYAAAGQVQDGAFTTLANVAGSADAITATVGPPITSYATGAKFTFTAAAANTTTTPTLSIDGLPAETLVHADGSALAAGDILADATVEVYFDGTNFRILGMYSQSAEFDRIVAPGGTVTGDISMSGNLTISGSGSLTDPNAQWLGKAVGEVFPLMTYLTGVTEPPTTSSLFRFIKLTASDSYNAGVLTSESVSGSDPTITATAVVSLTGSPLNGRTVHLLNTERYFLRPGTSGVGENSANLSHSHTGGAVSAGNHAHTGTTDSAGNHSHTIPNTNIGQAGGGSLILGSTDVSYTGNAGAHTHTFTTGAAGTHTHDITITSSGGSESRPRYIGATYYMRIL</sequence>
<evidence type="ECO:0000313" key="2">
    <source>
        <dbReference type="EMBL" id="OWT62025.1"/>
    </source>
</evidence>
<accession>A0A225MLH4</accession>
<feature type="compositionally biased region" description="Polar residues" evidence="1">
    <location>
        <begin position="295"/>
        <end position="314"/>
    </location>
</feature>
<feature type="region of interest" description="Disordered" evidence="1">
    <location>
        <begin position="274"/>
        <end position="314"/>
    </location>
</feature>
<keyword evidence="3" id="KW-1185">Reference proteome</keyword>
<protein>
    <recommendedName>
        <fullName evidence="4">Phage tail collar domain-containing protein</fullName>
    </recommendedName>
</protein>
<name>A0A225MLH4_9BURK</name>
<gene>
    <name evidence="2" type="ORF">CEY11_09475</name>
</gene>
<dbReference type="Proteomes" id="UP000214603">
    <property type="component" value="Unassembled WGS sequence"/>
</dbReference>
<proteinExistence type="predicted"/>
<feature type="compositionally biased region" description="Polar residues" evidence="1">
    <location>
        <begin position="274"/>
        <end position="283"/>
    </location>
</feature>
<organism evidence="2 3">
    <name type="scientific">Candidimonas nitroreducens</name>
    <dbReference type="NCBI Taxonomy" id="683354"/>
    <lineage>
        <taxon>Bacteria</taxon>
        <taxon>Pseudomonadati</taxon>
        <taxon>Pseudomonadota</taxon>
        <taxon>Betaproteobacteria</taxon>
        <taxon>Burkholderiales</taxon>
        <taxon>Alcaligenaceae</taxon>
        <taxon>Candidimonas</taxon>
    </lineage>
</organism>
<dbReference type="EMBL" id="NJIH01000004">
    <property type="protein sequence ID" value="OWT62025.1"/>
    <property type="molecule type" value="Genomic_DNA"/>
</dbReference>
<evidence type="ECO:0000256" key="1">
    <source>
        <dbReference type="SAM" id="MobiDB-lite"/>
    </source>
</evidence>
<reference evidence="3" key="1">
    <citation type="submission" date="2017-06" db="EMBL/GenBank/DDBJ databases">
        <title>Herbaspirillum phytohormonus sp. nov., isolated from the root nodule of Robinia pseudoacacia in lead-zinc mine.</title>
        <authorList>
            <person name="Fan M."/>
            <person name="Lin Y."/>
        </authorList>
    </citation>
    <scope>NUCLEOTIDE SEQUENCE [LARGE SCALE GENOMIC DNA]</scope>
    <source>
        <strain evidence="3">SC-089</strain>
    </source>
</reference>
<evidence type="ECO:0008006" key="4">
    <source>
        <dbReference type="Google" id="ProtNLM"/>
    </source>
</evidence>
<dbReference type="AlphaFoldDB" id="A0A225MLH4"/>
<evidence type="ECO:0000313" key="3">
    <source>
        <dbReference type="Proteomes" id="UP000214603"/>
    </source>
</evidence>